<evidence type="ECO:0000313" key="1">
    <source>
        <dbReference type="EMBL" id="TCV90224.1"/>
    </source>
</evidence>
<organism evidence="1 2">
    <name type="scientific">Sulfurirhabdus autotrophica</name>
    <dbReference type="NCBI Taxonomy" id="1706046"/>
    <lineage>
        <taxon>Bacteria</taxon>
        <taxon>Pseudomonadati</taxon>
        <taxon>Pseudomonadota</taxon>
        <taxon>Betaproteobacteria</taxon>
        <taxon>Nitrosomonadales</taxon>
        <taxon>Sulfuricellaceae</taxon>
        <taxon>Sulfurirhabdus</taxon>
    </lineage>
</organism>
<accession>A0A4R3YGZ1</accession>
<gene>
    <name evidence="1" type="ORF">EDC63_101191</name>
</gene>
<dbReference type="EMBL" id="SMCO01000001">
    <property type="protein sequence ID" value="TCV90224.1"/>
    <property type="molecule type" value="Genomic_DNA"/>
</dbReference>
<sequence length="130" mass="14244">MMKKQKGITFVGMLLVAGMLFFVALIGMKIVPAYIEFFSVKKVITAMSNDSEVQNMSVKEVRNSFDRRAVIDNITAVKGDDLEISKDGGETVVIAQYSVKTPLFGNLSAYMDFTATTSKSRSKSLKGADI</sequence>
<protein>
    <submittedName>
        <fullName evidence="1">Uncharacterized protein DUF4845</fullName>
    </submittedName>
</protein>
<dbReference type="InterPro" id="IPR032314">
    <property type="entry name" value="DUF4845"/>
</dbReference>
<dbReference type="Pfam" id="PF16137">
    <property type="entry name" value="DUF4845"/>
    <property type="match status" value="1"/>
</dbReference>
<dbReference type="OrthoDB" id="9133279at2"/>
<comment type="caution">
    <text evidence="1">The sequence shown here is derived from an EMBL/GenBank/DDBJ whole genome shotgun (WGS) entry which is preliminary data.</text>
</comment>
<proteinExistence type="predicted"/>
<reference evidence="1 2" key="1">
    <citation type="submission" date="2019-03" db="EMBL/GenBank/DDBJ databases">
        <title>Genomic Encyclopedia of Type Strains, Phase IV (KMG-IV): sequencing the most valuable type-strain genomes for metagenomic binning, comparative biology and taxonomic classification.</title>
        <authorList>
            <person name="Goeker M."/>
        </authorList>
    </citation>
    <scope>NUCLEOTIDE SEQUENCE [LARGE SCALE GENOMIC DNA]</scope>
    <source>
        <strain evidence="1 2">DSM 100309</strain>
    </source>
</reference>
<name>A0A4R3YGZ1_9PROT</name>
<evidence type="ECO:0000313" key="2">
    <source>
        <dbReference type="Proteomes" id="UP000295367"/>
    </source>
</evidence>
<keyword evidence="2" id="KW-1185">Reference proteome</keyword>
<dbReference type="Proteomes" id="UP000295367">
    <property type="component" value="Unassembled WGS sequence"/>
</dbReference>
<dbReference type="AlphaFoldDB" id="A0A4R3YGZ1"/>